<evidence type="ECO:0000313" key="7">
    <source>
        <dbReference type="Proteomes" id="UP000275663"/>
    </source>
</evidence>
<dbReference type="OrthoDB" id="5297600at2"/>
<sequence>MQAFVIDAFSFSQLKERRDGSILISDLPRLSAECAATDGALSWSLEGGMAKMGHPLLRLTVTGEVQLMCQRCLTSYAFEVDSVSELILAKNDEHADEIEALIEDEEIDVVVGSKTFNIMDLIEDEALLAIPQSPKHTVCPDVVVDSSVSSSSPVAAIEAGASKKPSPFAVLKKINGRT</sequence>
<dbReference type="InterPro" id="IPR039255">
    <property type="entry name" value="YceD_bac"/>
</dbReference>
<name>A0A3S9HNN0_9BURK</name>
<dbReference type="Pfam" id="PF02620">
    <property type="entry name" value="YceD"/>
    <property type="match status" value="1"/>
</dbReference>
<dbReference type="AlphaFoldDB" id="A0A3S9HNN0"/>
<accession>A0A3S9HNN0</accession>
<evidence type="ECO:0000256" key="5">
    <source>
        <dbReference type="ARBA" id="ARBA00031841"/>
    </source>
</evidence>
<dbReference type="GO" id="GO:0042254">
    <property type="term" value="P:ribosome biogenesis"/>
    <property type="evidence" value="ECO:0007669"/>
    <property type="project" value="UniProtKB-KW"/>
</dbReference>
<comment type="similarity">
    <text evidence="2">Belongs to the DUF177 domain family.</text>
</comment>
<comment type="function">
    <text evidence="1">Plays a role in synthesis, processing and/or stability of 23S rRNA.</text>
</comment>
<evidence type="ECO:0000313" key="6">
    <source>
        <dbReference type="EMBL" id="AZP13706.1"/>
    </source>
</evidence>
<dbReference type="EMBL" id="CP034464">
    <property type="protein sequence ID" value="AZP13706.1"/>
    <property type="molecule type" value="Genomic_DNA"/>
</dbReference>
<dbReference type="KEGG" id="upv:EJN92_17975"/>
<dbReference type="PANTHER" id="PTHR38099">
    <property type="entry name" value="LARGE RIBOSOMAL RNA SUBUNIT ACCUMULATION PROTEIN YCED"/>
    <property type="match status" value="1"/>
</dbReference>
<proteinExistence type="inferred from homology"/>
<keyword evidence="4" id="KW-0690">Ribosome biogenesis</keyword>
<evidence type="ECO:0000256" key="4">
    <source>
        <dbReference type="ARBA" id="ARBA00022517"/>
    </source>
</evidence>
<dbReference type="Proteomes" id="UP000275663">
    <property type="component" value="Chromosome"/>
</dbReference>
<dbReference type="PANTHER" id="PTHR38099:SF1">
    <property type="entry name" value="LARGE RIBOSOMAL RNA SUBUNIT ACCUMULATION PROTEIN YCED"/>
    <property type="match status" value="1"/>
</dbReference>
<gene>
    <name evidence="6" type="ORF">EJN92_17975</name>
</gene>
<dbReference type="RefSeq" id="WP_126129075.1">
    <property type="nucleotide sequence ID" value="NZ_CP034464.1"/>
</dbReference>
<keyword evidence="7" id="KW-1185">Reference proteome</keyword>
<organism evidence="6 7">
    <name type="scientific">Undibacterium parvum</name>
    <dbReference type="NCBI Taxonomy" id="401471"/>
    <lineage>
        <taxon>Bacteria</taxon>
        <taxon>Pseudomonadati</taxon>
        <taxon>Pseudomonadota</taxon>
        <taxon>Betaproteobacteria</taxon>
        <taxon>Burkholderiales</taxon>
        <taxon>Oxalobacteraceae</taxon>
        <taxon>Undibacterium</taxon>
    </lineage>
</organism>
<evidence type="ECO:0000256" key="2">
    <source>
        <dbReference type="ARBA" id="ARBA00010740"/>
    </source>
</evidence>
<evidence type="ECO:0000256" key="3">
    <source>
        <dbReference type="ARBA" id="ARBA00015716"/>
    </source>
</evidence>
<reference evidence="6 7" key="1">
    <citation type="journal article" date="2011" name="Int. J. Syst. Evol. Microbiol.">
        <title>Description of Undibacterium oligocarboniphilum sp. nov., isolated from purified water, and Undibacterium pigrum strain CCUG 49012 as the type strain of Undibacterium parvum sp. nov., and emended descriptions of the genus Undibacterium and the species Undibacterium pigrum.</title>
        <authorList>
            <person name="Eder W."/>
            <person name="Wanner G."/>
            <person name="Ludwig W."/>
            <person name="Busse H.J."/>
            <person name="Ziemke-Kageler F."/>
            <person name="Lang E."/>
        </authorList>
    </citation>
    <scope>NUCLEOTIDE SEQUENCE [LARGE SCALE GENOMIC DNA]</scope>
    <source>
        <strain evidence="6 7">DSM 23061</strain>
    </source>
</reference>
<evidence type="ECO:0000256" key="1">
    <source>
        <dbReference type="ARBA" id="ARBA00002868"/>
    </source>
</evidence>
<dbReference type="GO" id="GO:0005829">
    <property type="term" value="C:cytosol"/>
    <property type="evidence" value="ECO:0007669"/>
    <property type="project" value="TreeGrafter"/>
</dbReference>
<protein>
    <recommendedName>
        <fullName evidence="3">Large ribosomal RNA subunit accumulation protein YceD</fullName>
    </recommendedName>
    <alternativeName>
        <fullName evidence="5">23S rRNA accumulation protein YceD</fullName>
    </alternativeName>
</protein>
<dbReference type="InterPro" id="IPR003772">
    <property type="entry name" value="YceD"/>
</dbReference>